<feature type="compositionally biased region" description="Acidic residues" evidence="1">
    <location>
        <begin position="290"/>
        <end position="305"/>
    </location>
</feature>
<proteinExistence type="predicted"/>
<reference evidence="2" key="1">
    <citation type="submission" date="2013-04" db="EMBL/GenBank/DDBJ databases">
        <title>The Genome Sequence of Fonticula alba ATCC 38817.</title>
        <authorList>
            <consortium name="The Broad Institute Genomics Platform"/>
            <person name="Russ C."/>
            <person name="Cuomo C."/>
            <person name="Burger G."/>
            <person name="Gray M.W."/>
            <person name="Holland P.W.H."/>
            <person name="King N."/>
            <person name="Lang F.B.F."/>
            <person name="Roger A.J."/>
            <person name="Ruiz-Trillo I."/>
            <person name="Brown M."/>
            <person name="Walker B."/>
            <person name="Young S."/>
            <person name="Zeng Q."/>
            <person name="Gargeya S."/>
            <person name="Fitzgerald M."/>
            <person name="Haas B."/>
            <person name="Abouelleil A."/>
            <person name="Allen A.W."/>
            <person name="Alvarado L."/>
            <person name="Arachchi H.M."/>
            <person name="Berlin A.M."/>
            <person name="Chapman S.B."/>
            <person name="Gainer-Dewar J."/>
            <person name="Goldberg J."/>
            <person name="Griggs A."/>
            <person name="Gujja S."/>
            <person name="Hansen M."/>
            <person name="Howarth C."/>
            <person name="Imamovic A."/>
            <person name="Ireland A."/>
            <person name="Larimer J."/>
            <person name="McCowan C."/>
            <person name="Murphy C."/>
            <person name="Pearson M."/>
            <person name="Poon T.W."/>
            <person name="Priest M."/>
            <person name="Roberts A."/>
            <person name="Saif S."/>
            <person name="Shea T."/>
            <person name="Sisk P."/>
            <person name="Sykes S."/>
            <person name="Wortman J."/>
            <person name="Nusbaum C."/>
            <person name="Birren B."/>
        </authorList>
    </citation>
    <scope>NUCLEOTIDE SEQUENCE [LARGE SCALE GENOMIC DNA]</scope>
    <source>
        <strain evidence="2">ATCC 38817</strain>
    </source>
</reference>
<dbReference type="Gene3D" id="1.10.30.10">
    <property type="entry name" value="High mobility group box domain"/>
    <property type="match status" value="1"/>
</dbReference>
<dbReference type="InterPro" id="IPR036910">
    <property type="entry name" value="HMG_box_dom_sf"/>
</dbReference>
<dbReference type="SUPFAM" id="SSF47095">
    <property type="entry name" value="HMG-box"/>
    <property type="match status" value="2"/>
</dbReference>
<feature type="compositionally biased region" description="Polar residues" evidence="1">
    <location>
        <begin position="33"/>
        <end position="48"/>
    </location>
</feature>
<dbReference type="Proteomes" id="UP000030693">
    <property type="component" value="Unassembled WGS sequence"/>
</dbReference>
<dbReference type="AlphaFoldDB" id="A0A058ZFR4"/>
<protein>
    <submittedName>
        <fullName evidence="2">Uncharacterized protein</fullName>
    </submittedName>
</protein>
<gene>
    <name evidence="2" type="ORF">H696_00347</name>
</gene>
<feature type="compositionally biased region" description="Low complexity" evidence="1">
    <location>
        <begin position="49"/>
        <end position="65"/>
    </location>
</feature>
<evidence type="ECO:0000256" key="1">
    <source>
        <dbReference type="SAM" id="MobiDB-lite"/>
    </source>
</evidence>
<evidence type="ECO:0000313" key="2">
    <source>
        <dbReference type="EMBL" id="KCV72768.1"/>
    </source>
</evidence>
<name>A0A058ZFR4_FONAL</name>
<dbReference type="RefSeq" id="XP_009492469.1">
    <property type="nucleotide sequence ID" value="XM_009494194.1"/>
</dbReference>
<evidence type="ECO:0000313" key="3">
    <source>
        <dbReference type="Proteomes" id="UP000030693"/>
    </source>
</evidence>
<sequence length="322" mass="36343">MSRSLMFASSFASRVVRAPFGSLPSMFQSLNVSSTNPVSSQQSNPFMVNSNPTTRATTNSTTTMSDTASISEFIRQLPPPTVQEVLDVIGKRPNPSAYITFTKWALQQIPQDRKVRSLLSDVAACWRELGPERREVFDQANKIVHEDPDAIWFTVKRSDVLAYLKKHGTARPRSAYLIFVTRNYQQVKENEEKVLVDGVLQPAVGGKAAASRRMTELASMWETTPDKATYEAEAAEQRATFEKLVNDTMVQLTARVQDEPELVKELKELRTAQRNRTKKRKARRARANAEEGESDEEDGDFDDDEKEKSPTPEKKPRKTAKK</sequence>
<organism evidence="2">
    <name type="scientific">Fonticula alba</name>
    <name type="common">Slime mold</name>
    <dbReference type="NCBI Taxonomy" id="691883"/>
    <lineage>
        <taxon>Eukaryota</taxon>
        <taxon>Rotosphaerida</taxon>
        <taxon>Fonticulaceae</taxon>
        <taxon>Fonticula</taxon>
    </lineage>
</organism>
<feature type="compositionally biased region" description="Basic residues" evidence="1">
    <location>
        <begin position="273"/>
        <end position="286"/>
    </location>
</feature>
<feature type="region of interest" description="Disordered" evidence="1">
    <location>
        <begin position="33"/>
        <end position="65"/>
    </location>
</feature>
<dbReference type="GeneID" id="20525072"/>
<feature type="region of interest" description="Disordered" evidence="1">
    <location>
        <begin position="268"/>
        <end position="322"/>
    </location>
</feature>
<keyword evidence="3" id="KW-1185">Reference proteome</keyword>
<accession>A0A058ZFR4</accession>
<dbReference type="CDD" id="cd00084">
    <property type="entry name" value="HMG-box_SF"/>
    <property type="match status" value="1"/>
</dbReference>
<dbReference type="EMBL" id="KB932201">
    <property type="protein sequence ID" value="KCV72768.1"/>
    <property type="molecule type" value="Genomic_DNA"/>
</dbReference>